<proteinExistence type="predicted"/>
<accession>A0A1X0ID96</accession>
<comment type="caution">
    <text evidence="1">The sequence shown here is derived from an EMBL/GenBank/DDBJ whole genome shotgun (WGS) entry which is preliminary data.</text>
</comment>
<organism evidence="1 2">
    <name type="scientific">Mycobacterium paraseoulense</name>
    <dbReference type="NCBI Taxonomy" id="590652"/>
    <lineage>
        <taxon>Bacteria</taxon>
        <taxon>Bacillati</taxon>
        <taxon>Actinomycetota</taxon>
        <taxon>Actinomycetes</taxon>
        <taxon>Mycobacteriales</taxon>
        <taxon>Mycobacteriaceae</taxon>
        <taxon>Mycobacterium</taxon>
    </lineage>
</organism>
<evidence type="ECO:0000313" key="1">
    <source>
        <dbReference type="EMBL" id="ORB43890.1"/>
    </source>
</evidence>
<gene>
    <name evidence="1" type="ORF">BST39_07715</name>
</gene>
<keyword evidence="2" id="KW-1185">Reference proteome</keyword>
<reference evidence="1 2" key="1">
    <citation type="submission" date="2017-02" db="EMBL/GenBank/DDBJ databases">
        <title>The new phylogeny of genus Mycobacterium.</title>
        <authorList>
            <person name="Tortoli E."/>
            <person name="Trovato A."/>
            <person name="Cirillo D.M."/>
        </authorList>
    </citation>
    <scope>NUCLEOTIDE SEQUENCE [LARGE SCALE GENOMIC DNA]</scope>
    <source>
        <strain evidence="1 2">DSM 45000</strain>
    </source>
</reference>
<sequence>MSKVSGNDLIDDVTPGDIIVVDPGSGERPYKVVFKDATDGGYVVTFQDDDGQTFQLDLAAGTTVTRSLGSKWESAQSPTPHAEG</sequence>
<dbReference type="AlphaFoldDB" id="A0A1X0ID96"/>
<protein>
    <submittedName>
        <fullName evidence="1">Uncharacterized protein</fullName>
    </submittedName>
</protein>
<dbReference type="RefSeq" id="WP_083170708.1">
    <property type="nucleotide sequence ID" value="NZ_AP022619.1"/>
</dbReference>
<evidence type="ECO:0000313" key="2">
    <source>
        <dbReference type="Proteomes" id="UP000192513"/>
    </source>
</evidence>
<dbReference type="Proteomes" id="UP000192513">
    <property type="component" value="Unassembled WGS sequence"/>
</dbReference>
<name>A0A1X0ID96_9MYCO</name>
<dbReference type="OrthoDB" id="4628667at2"/>
<dbReference type="EMBL" id="MVIE01000007">
    <property type="protein sequence ID" value="ORB43890.1"/>
    <property type="molecule type" value="Genomic_DNA"/>
</dbReference>